<dbReference type="Proteomes" id="UP000321570">
    <property type="component" value="Unassembled WGS sequence"/>
</dbReference>
<protein>
    <submittedName>
        <fullName evidence="1">Uncharacterized protein</fullName>
    </submittedName>
</protein>
<proteinExistence type="predicted"/>
<accession>A0A564ZAP1</accession>
<reference evidence="1 2" key="1">
    <citation type="submission" date="2019-07" db="EMBL/GenBank/DDBJ databases">
        <authorList>
            <person name="Jastrzebski P J."/>
            <person name="Paukszto L."/>
            <person name="Jastrzebski P J."/>
        </authorList>
    </citation>
    <scope>NUCLEOTIDE SEQUENCE [LARGE SCALE GENOMIC DNA]</scope>
    <source>
        <strain evidence="1 2">WMS-il1</strain>
    </source>
</reference>
<name>A0A564ZAP1_HYMDI</name>
<sequence>MMFFTIQQIKLSRSGLFVIAKSSVLSSLHVIDIASMRSGDYDNCPLVISIMVEVIHKIAHAICAHRVTPCRNTTASLHSLSSVLTSEFCCVGGLS</sequence>
<dbReference type="EMBL" id="CABIJS010000697">
    <property type="protein sequence ID" value="VUZ55938.1"/>
    <property type="molecule type" value="Genomic_DNA"/>
</dbReference>
<keyword evidence="2" id="KW-1185">Reference proteome</keyword>
<dbReference type="AlphaFoldDB" id="A0A564ZAP1"/>
<evidence type="ECO:0000313" key="2">
    <source>
        <dbReference type="Proteomes" id="UP000321570"/>
    </source>
</evidence>
<gene>
    <name evidence="1" type="ORF">WMSIL1_LOCUS13757</name>
</gene>
<organism evidence="1 2">
    <name type="scientific">Hymenolepis diminuta</name>
    <name type="common">Rat tapeworm</name>
    <dbReference type="NCBI Taxonomy" id="6216"/>
    <lineage>
        <taxon>Eukaryota</taxon>
        <taxon>Metazoa</taxon>
        <taxon>Spiralia</taxon>
        <taxon>Lophotrochozoa</taxon>
        <taxon>Platyhelminthes</taxon>
        <taxon>Cestoda</taxon>
        <taxon>Eucestoda</taxon>
        <taxon>Cyclophyllidea</taxon>
        <taxon>Hymenolepididae</taxon>
        <taxon>Hymenolepis</taxon>
    </lineage>
</organism>
<evidence type="ECO:0000313" key="1">
    <source>
        <dbReference type="EMBL" id="VUZ55938.1"/>
    </source>
</evidence>